<sequence length="58" mass="6752">MVPDFQTSSFQTLLIQIIFIHSHSNHLSTSIFKLFYSSSLNINITPRRPKFSSRLLLK</sequence>
<name>Q8JKT9_9VIRU</name>
<evidence type="ECO:0000313" key="1">
    <source>
        <dbReference type="EMBL" id="AAN04317.1"/>
    </source>
</evidence>
<evidence type="ECO:0000313" key="2">
    <source>
        <dbReference type="Proteomes" id="UP000232784"/>
    </source>
</evidence>
<dbReference type="KEGG" id="vg:955093"/>
<proteinExistence type="predicted"/>
<accession>Q8JKT9</accession>
<dbReference type="Proteomes" id="UP000232784">
    <property type="component" value="Segment"/>
</dbReference>
<dbReference type="EMBL" id="AF451898">
    <property type="protein sequence ID" value="AAN04317.1"/>
    <property type="molecule type" value="Genomic_DNA"/>
</dbReference>
<gene>
    <name evidence="1" type="primary">orf22</name>
</gene>
<organism evidence="1 2">
    <name type="scientific">Heliothis zea nudivirus 1</name>
    <dbReference type="NCBI Taxonomy" id="3116536"/>
    <lineage>
        <taxon>Viruses</taxon>
        <taxon>Viruses incertae sedis</taxon>
        <taxon>Naldaviricetes</taxon>
        <taxon>Lefavirales</taxon>
        <taxon>Nudiviridae</taxon>
        <taxon>Betanudivirus</taxon>
        <taxon>Betanudivirus hezeae</taxon>
    </lineage>
</organism>
<protein>
    <submittedName>
        <fullName evidence="1">Orf22</fullName>
    </submittedName>
</protein>
<keyword evidence="2" id="KW-1185">Reference proteome</keyword>
<reference evidence="1 2" key="1">
    <citation type="journal article" date="2002" name="J. Virol.">
        <title>Analysis of the complete genome sequence of the Hz-1 virus suggests that it is related to members of the Baculoviridae.</title>
        <authorList>
            <person name="Cheng C.H."/>
            <person name="Liu S.M."/>
            <person name="Chow T.Y."/>
            <person name="Hsiao Y.Y."/>
            <person name="Wang D.P."/>
            <person name="Huang J.J."/>
            <person name="Chen H.H."/>
        </authorList>
    </citation>
    <scope>NUCLEOTIDE SEQUENCE [LARGE SCALE GENOMIC DNA]</scope>
</reference>